<evidence type="ECO:0000256" key="4">
    <source>
        <dbReference type="PIRNR" id="PIRNR038800"/>
    </source>
</evidence>
<evidence type="ECO:0000256" key="3">
    <source>
        <dbReference type="ARBA" id="ARBA00022898"/>
    </source>
</evidence>
<evidence type="ECO:0000256" key="5">
    <source>
        <dbReference type="SAM" id="MobiDB-lite"/>
    </source>
</evidence>
<dbReference type="PANTHER" id="PTHR14084">
    <property type="entry name" value="KYNURENINASE"/>
    <property type="match status" value="1"/>
</dbReference>
<organism evidence="6 7">
    <name type="scientific">Streptomyces axinellae</name>
    <dbReference type="NCBI Taxonomy" id="552788"/>
    <lineage>
        <taxon>Bacteria</taxon>
        <taxon>Bacillati</taxon>
        <taxon>Actinomycetota</taxon>
        <taxon>Actinomycetes</taxon>
        <taxon>Kitasatosporales</taxon>
        <taxon>Streptomycetaceae</taxon>
        <taxon>Streptomyces</taxon>
    </lineage>
</organism>
<sequence length="481" mass="50629">MTTTGRTKPDEGGATEADEADPSGPAPYGTDPNGSDPNGPAPYGVGLDEVRALDADDPLATFRARFAPVPEGLIFLNSASLGRLPTATADETDALVRGQWGDRLAQARTQWLDLPQRVGDELAATVLGARPGEVAASDCTSVNLYKLGAAALRARPGAVVIDDDNFPTDQYVLAGLAEEYGRELRTVRTDPDLGPTPAQLRDTLGALRTGASGGTGAALVSLSLVSHRSGALRDIRAVQEAAHAAGALVLWDLSHAVGAVPLRLTEDGADLAVGSTYKHLCGGPGAPALLYVREDLQARLTQPVQGWYGHREQLAMRHDFDPDPSIRRFLTGSPPVLSLAALRPALRLLGEAGTERIRAKSLALTGLFQRLAADLLSPHGFRLAGPADPAARGGHLTYAHPQARRLVPLLAERAGVLVDYGAPGRLRASPAPLSTRFEDVYEAVHRIRHLLDEAPGDLSGEPSGGAPDFAPDRPLDEEESA</sequence>
<evidence type="ECO:0000313" key="6">
    <source>
        <dbReference type="EMBL" id="GAA2637992.1"/>
    </source>
</evidence>
<dbReference type="PANTHER" id="PTHR14084:SF0">
    <property type="entry name" value="KYNURENINASE"/>
    <property type="match status" value="1"/>
</dbReference>
<dbReference type="RefSeq" id="WP_344570528.1">
    <property type="nucleotide sequence ID" value="NZ_BAAARJ010000031.1"/>
</dbReference>
<dbReference type="EMBL" id="BAAARJ010000031">
    <property type="protein sequence ID" value="GAA2637992.1"/>
    <property type="molecule type" value="Genomic_DNA"/>
</dbReference>
<comment type="subunit">
    <text evidence="4">Homodimer.</text>
</comment>
<feature type="region of interest" description="Disordered" evidence="5">
    <location>
        <begin position="453"/>
        <end position="481"/>
    </location>
</feature>
<comment type="pathway">
    <text evidence="4">Cofactor biosynthesis; NAD(+) biosynthesis; quinolinate from L-kynurenine: step 2/3.</text>
</comment>
<gene>
    <name evidence="6" type="primary">kynU_2</name>
    <name evidence="6" type="ORF">GCM10009863_63490</name>
</gene>
<dbReference type="InterPro" id="IPR015424">
    <property type="entry name" value="PyrdxlP-dep_Trfase"/>
</dbReference>
<dbReference type="Gene3D" id="3.90.1150.10">
    <property type="entry name" value="Aspartate Aminotransferase, domain 1"/>
    <property type="match status" value="1"/>
</dbReference>
<comment type="catalytic activity">
    <reaction evidence="4">
        <text>3-hydroxy-L-kynurenine + H2O = 3-hydroxyanthranilate + L-alanine + H(+)</text>
        <dbReference type="Rhea" id="RHEA:25143"/>
        <dbReference type="ChEBI" id="CHEBI:15377"/>
        <dbReference type="ChEBI" id="CHEBI:15378"/>
        <dbReference type="ChEBI" id="CHEBI:36559"/>
        <dbReference type="ChEBI" id="CHEBI:57972"/>
        <dbReference type="ChEBI" id="CHEBI:58125"/>
        <dbReference type="EC" id="3.7.1.3"/>
    </reaction>
</comment>
<dbReference type="Pfam" id="PF22580">
    <property type="entry name" value="KYNU_C"/>
    <property type="match status" value="1"/>
</dbReference>
<feature type="region of interest" description="Disordered" evidence="5">
    <location>
        <begin position="1"/>
        <end position="46"/>
    </location>
</feature>
<keyword evidence="3 4" id="KW-0663">Pyridoxal phosphate</keyword>
<evidence type="ECO:0000256" key="2">
    <source>
        <dbReference type="ARBA" id="ARBA00022801"/>
    </source>
</evidence>
<dbReference type="InterPro" id="IPR010111">
    <property type="entry name" value="Kynureninase"/>
</dbReference>
<dbReference type="PIRSF" id="PIRSF038800">
    <property type="entry name" value="KYNU"/>
    <property type="match status" value="1"/>
</dbReference>
<comment type="caution">
    <text evidence="6">The sequence shown here is derived from an EMBL/GenBank/DDBJ whole genome shotgun (WGS) entry which is preliminary data.</text>
</comment>
<dbReference type="InterPro" id="IPR015422">
    <property type="entry name" value="PyrdxlP-dep_Trfase_small"/>
</dbReference>
<name>A0ABN3QXJ5_9ACTN</name>
<dbReference type="Proteomes" id="UP001501447">
    <property type="component" value="Unassembled WGS sequence"/>
</dbReference>
<evidence type="ECO:0000256" key="1">
    <source>
        <dbReference type="ARBA" id="ARBA00022642"/>
    </source>
</evidence>
<dbReference type="Gene3D" id="3.40.640.10">
    <property type="entry name" value="Type I PLP-dependent aspartate aminotransferase-like (Major domain)"/>
    <property type="match status" value="1"/>
</dbReference>
<dbReference type="InterPro" id="IPR015421">
    <property type="entry name" value="PyrdxlP-dep_Trfase_major"/>
</dbReference>
<keyword evidence="7" id="KW-1185">Reference proteome</keyword>
<dbReference type="SUPFAM" id="SSF53383">
    <property type="entry name" value="PLP-dependent transferases"/>
    <property type="match status" value="1"/>
</dbReference>
<protein>
    <recommendedName>
        <fullName evidence="4">Kynureninase</fullName>
        <ecNumber evidence="4">3.7.1.3</ecNumber>
    </recommendedName>
</protein>
<keyword evidence="2 4" id="KW-0378">Hydrolase</keyword>
<comment type="catalytic activity">
    <reaction evidence="4">
        <text>L-kynurenine + H2O = anthranilate + L-alanine + H(+)</text>
        <dbReference type="Rhea" id="RHEA:16813"/>
        <dbReference type="ChEBI" id="CHEBI:15377"/>
        <dbReference type="ChEBI" id="CHEBI:15378"/>
        <dbReference type="ChEBI" id="CHEBI:16567"/>
        <dbReference type="ChEBI" id="CHEBI:57959"/>
        <dbReference type="ChEBI" id="CHEBI:57972"/>
        <dbReference type="EC" id="3.7.1.3"/>
    </reaction>
</comment>
<proteinExistence type="inferred from homology"/>
<evidence type="ECO:0000313" key="7">
    <source>
        <dbReference type="Proteomes" id="UP001501447"/>
    </source>
</evidence>
<comment type="pathway">
    <text evidence="4">Amino-acid degradation; L-kynurenine degradation; L-alanine and anthranilate from L-kynurenine: step 1/1.</text>
</comment>
<comment type="function">
    <text evidence="4">Catalyzes the cleavage of L-kynurenine (L-Kyn) and L-3-hydroxykynurenine (L-3OHKyn) into anthranilic acid (AA) and 3-hydroxyanthranilic acid (3-OHAA), respectively.</text>
</comment>
<dbReference type="EC" id="3.7.1.3" evidence="4"/>
<accession>A0ABN3QXJ5</accession>
<keyword evidence="1 4" id="KW-0662">Pyridine nucleotide biosynthesis</keyword>
<comment type="similarity">
    <text evidence="4">Belongs to the kynureninase family.</text>
</comment>
<reference evidence="6 7" key="1">
    <citation type="journal article" date="2019" name="Int. J. Syst. Evol. Microbiol.">
        <title>The Global Catalogue of Microorganisms (GCM) 10K type strain sequencing project: providing services to taxonomists for standard genome sequencing and annotation.</title>
        <authorList>
            <consortium name="The Broad Institute Genomics Platform"/>
            <consortium name="The Broad Institute Genome Sequencing Center for Infectious Disease"/>
            <person name="Wu L."/>
            <person name="Ma J."/>
        </authorList>
    </citation>
    <scope>NUCLEOTIDE SEQUENCE [LARGE SCALE GENOMIC DNA]</scope>
    <source>
        <strain evidence="6 7">JCM 16373</strain>
    </source>
</reference>
<comment type="cofactor">
    <cofactor evidence="4">
        <name>pyridoxal 5'-phosphate</name>
        <dbReference type="ChEBI" id="CHEBI:597326"/>
    </cofactor>
</comment>